<dbReference type="InterPro" id="IPR017853">
    <property type="entry name" value="GH"/>
</dbReference>
<keyword evidence="4" id="KW-1185">Reference proteome</keyword>
<keyword evidence="3" id="KW-0378">Hydrolase</keyword>
<feature type="domain" description="Glycoside hydrolase family 44 catalytic" evidence="2">
    <location>
        <begin position="97"/>
        <end position="315"/>
    </location>
</feature>
<gene>
    <name evidence="3" type="ORF">PXH66_01825</name>
</gene>
<dbReference type="GO" id="GO:0016787">
    <property type="term" value="F:hydrolase activity"/>
    <property type="evidence" value="ECO:0007669"/>
    <property type="project" value="UniProtKB-KW"/>
</dbReference>
<feature type="chain" id="PRO_5041958572" evidence="1">
    <location>
        <begin position="26"/>
        <end position="820"/>
    </location>
</feature>
<organism evidence="3 4">
    <name type="scientific">Synoicihabitans lomoniglobus</name>
    <dbReference type="NCBI Taxonomy" id="2909285"/>
    <lineage>
        <taxon>Bacteria</taxon>
        <taxon>Pseudomonadati</taxon>
        <taxon>Verrucomicrobiota</taxon>
        <taxon>Opitutia</taxon>
        <taxon>Opitutales</taxon>
        <taxon>Opitutaceae</taxon>
        <taxon>Synoicihabitans</taxon>
    </lineage>
</organism>
<dbReference type="Pfam" id="PF12891">
    <property type="entry name" value="Glyco_hydro_44"/>
    <property type="match status" value="1"/>
</dbReference>
<dbReference type="EMBL" id="CP119075">
    <property type="protein sequence ID" value="WED65588.1"/>
    <property type="molecule type" value="Genomic_DNA"/>
</dbReference>
<dbReference type="Proteomes" id="UP001218638">
    <property type="component" value="Chromosome"/>
</dbReference>
<name>A0AAE9ZZD0_9BACT</name>
<dbReference type="Gene3D" id="2.60.40.1180">
    <property type="entry name" value="Golgi alpha-mannosidase II"/>
    <property type="match status" value="1"/>
</dbReference>
<reference evidence="3" key="1">
    <citation type="submission" date="2023-03" db="EMBL/GenBank/DDBJ databases">
        <title>Lomoglobus Profundus gen. nov., sp. nov., a novel member of the phylum Verrucomicrobia, isolated from deep-marine sediment of South China Sea.</title>
        <authorList>
            <person name="Ahmad T."/>
            <person name="Ishaq S.E."/>
            <person name="Wang F."/>
        </authorList>
    </citation>
    <scope>NUCLEOTIDE SEQUENCE</scope>
    <source>
        <strain evidence="3">LMO-M01</strain>
    </source>
</reference>
<dbReference type="KEGG" id="slom:PXH66_01825"/>
<proteinExistence type="predicted"/>
<evidence type="ECO:0000313" key="4">
    <source>
        <dbReference type="Proteomes" id="UP001218638"/>
    </source>
</evidence>
<dbReference type="InterPro" id="IPR024745">
    <property type="entry name" value="GH44_cat"/>
</dbReference>
<evidence type="ECO:0000313" key="3">
    <source>
        <dbReference type="EMBL" id="WED65588.1"/>
    </source>
</evidence>
<keyword evidence="1" id="KW-0732">Signal</keyword>
<evidence type="ECO:0000256" key="1">
    <source>
        <dbReference type="SAM" id="SignalP"/>
    </source>
</evidence>
<feature type="signal peptide" evidence="1">
    <location>
        <begin position="1"/>
        <end position="25"/>
    </location>
</feature>
<dbReference type="Gene3D" id="3.20.20.80">
    <property type="entry name" value="Glycosidases"/>
    <property type="match status" value="1"/>
</dbReference>
<sequence length="820" mass="88344">MSRRYLPHPAPLLFTLLAAITSLPAATVQITVDVTQDRVPVSPFIYGKNDTPGQPGSLRSAADWQRFRDAGLRMMRTLAGNNGTKYNWQQKLSSHPDWYNNVYANDWDFAQAQLQQNLPEVQSMWSFQLIGKVAANSAHNFNDWGYNQSQWWSGVGQNLAGGGTPNPNGEKALQEGNPDLYLTDSDAATSTAILDHWIQPTSLGLDRRQFIYWSMDNEPEIWEGTHDDVMPTQLSAEAFMQRYFAYAKAARARLPEIKLAGPVAANEWQWYNWPDPIDADGRTCPWLEYFIKRVGEEQARTGIRLLDVLDIHYYPGTTAPADIVQLHRTFFDESYVSPDANGVRTVHGGWDTSINREYIFGRCAAWLDQYLGPDHGVTFGLTEIDIPVTDAALASVWYASTLGEFMRHGVEIFTPWSWQPGMWEVLHLFSRYNGDVAVRALSSDEESVSAYATTDNATGDLTIVLVNRALSEAHTTQVALAHATIANGVYPARQLANLPATETFESTASNAQIIGSAAVNANAFNLTLPPLSVTSIRLPAATDIVVPPAGASRLANVSVRAVSGAGINALTVGFVIGGDGTKEVLLRGIGPTLGGFGVSSILADPVLDLASPADGPLDHNDNWGADADNVATTSARLGAFELESGSLDAAMVATLPAGAYTARIGDRTDGSGVTLGEAYDADITGTARLTNVSARTWVGTDSDNLIAGFVISGDVGQTLLIRAVGPTLAQWGVPGLLDDPVLRIYRQGDTMPLYQNDDWDDIAYAAEIATAAQTVGAFPLSTGTNDAALLLTLPPGVYSAVVSGKANTTGVALVEVYEVN</sequence>
<evidence type="ECO:0000259" key="2">
    <source>
        <dbReference type="Pfam" id="PF12891"/>
    </source>
</evidence>
<dbReference type="AlphaFoldDB" id="A0AAE9ZZD0"/>
<dbReference type="SUPFAM" id="SSF51445">
    <property type="entry name" value="(Trans)glycosidases"/>
    <property type="match status" value="1"/>
</dbReference>
<dbReference type="InterPro" id="IPR013780">
    <property type="entry name" value="Glyco_hydro_b"/>
</dbReference>
<dbReference type="RefSeq" id="WP_330930119.1">
    <property type="nucleotide sequence ID" value="NZ_CP119075.1"/>
</dbReference>
<accession>A0AAE9ZZD0</accession>
<protein>
    <submittedName>
        <fullName evidence="3">Glycoside hydrolase family 44 protein</fullName>
    </submittedName>
</protein>
<dbReference type="SUPFAM" id="SSF51011">
    <property type="entry name" value="Glycosyl hydrolase domain"/>
    <property type="match status" value="1"/>
</dbReference>